<feature type="region of interest" description="Disordered" evidence="1">
    <location>
        <begin position="109"/>
        <end position="154"/>
    </location>
</feature>
<evidence type="ECO:0000313" key="3">
    <source>
        <dbReference type="Proteomes" id="UP000269721"/>
    </source>
</evidence>
<gene>
    <name evidence="2" type="ORF">BDK51DRAFT_39006</name>
</gene>
<keyword evidence="3" id="KW-1185">Reference proteome</keyword>
<evidence type="ECO:0000256" key="1">
    <source>
        <dbReference type="SAM" id="MobiDB-lite"/>
    </source>
</evidence>
<reference evidence="3" key="1">
    <citation type="journal article" date="2018" name="Nat. Microbiol.">
        <title>Leveraging single-cell genomics to expand the fungal tree of life.</title>
        <authorList>
            <person name="Ahrendt S.R."/>
            <person name="Quandt C.A."/>
            <person name="Ciobanu D."/>
            <person name="Clum A."/>
            <person name="Salamov A."/>
            <person name="Andreopoulos B."/>
            <person name="Cheng J.F."/>
            <person name="Woyke T."/>
            <person name="Pelin A."/>
            <person name="Henrissat B."/>
            <person name="Reynolds N.K."/>
            <person name="Benny G.L."/>
            <person name="Smith M.E."/>
            <person name="James T.Y."/>
            <person name="Grigoriev I.V."/>
        </authorList>
    </citation>
    <scope>NUCLEOTIDE SEQUENCE [LARGE SCALE GENOMIC DNA]</scope>
</reference>
<organism evidence="2 3">
    <name type="scientific">Blyttiomyces helicus</name>
    <dbReference type="NCBI Taxonomy" id="388810"/>
    <lineage>
        <taxon>Eukaryota</taxon>
        <taxon>Fungi</taxon>
        <taxon>Fungi incertae sedis</taxon>
        <taxon>Chytridiomycota</taxon>
        <taxon>Chytridiomycota incertae sedis</taxon>
        <taxon>Chytridiomycetes</taxon>
        <taxon>Chytridiomycetes incertae sedis</taxon>
        <taxon>Blyttiomyces</taxon>
    </lineage>
</organism>
<protein>
    <submittedName>
        <fullName evidence="2">Uncharacterized protein</fullName>
    </submittedName>
</protein>
<proteinExistence type="predicted"/>
<dbReference type="EMBL" id="KZ997821">
    <property type="protein sequence ID" value="RKO86911.1"/>
    <property type="molecule type" value="Genomic_DNA"/>
</dbReference>
<feature type="compositionally biased region" description="Basic and acidic residues" evidence="1">
    <location>
        <begin position="109"/>
        <end position="121"/>
    </location>
</feature>
<dbReference type="AlphaFoldDB" id="A0A4P9W3L3"/>
<evidence type="ECO:0000313" key="2">
    <source>
        <dbReference type="EMBL" id="RKO86911.1"/>
    </source>
</evidence>
<name>A0A4P9W3L3_9FUNG</name>
<feature type="region of interest" description="Disordered" evidence="1">
    <location>
        <begin position="1"/>
        <end position="68"/>
    </location>
</feature>
<dbReference type="Proteomes" id="UP000269721">
    <property type="component" value="Unassembled WGS sequence"/>
</dbReference>
<sequence>MAGEGHGGLPRPCYNVQPFPNPHKILEQLQKKTKNKAKNPNNLAGRRPPSQWSIGPLHLPDKPGQETSLAAIPANPAAMSAPPGLPQNPNGVAAVRHIILVRVLDDPNENRQGRKIQDKVNRPSSSDELVTGAETAENAEPGATGGPAPSNHSKHLLDKLSIRCPKKYLAKRYKCRFSVDANKTPVEWINLPDYSGSKMVSPPKGGCSRPTRRCNLPKGIDPTPAPAPASATAKALLSQKKQTTLGSIKQLFRKQTTQAATRMKETITPEQSKFAIIIQTKSKPKRWPRTQAANNATANEENITPVLLASASAVELQPAVAVVEAPAAKQDQTAPRQETCDRPIRAVLLKGAVSVPVKRTRTMCATVAVMKGTNSYAGAGIGVSNTRIPLTDGPQFIYEAAVAPKKFTGPQHIFWVPGFE</sequence>
<accession>A0A4P9W3L3</accession>